<keyword evidence="2" id="KW-1185">Reference proteome</keyword>
<dbReference type="Gene3D" id="3.40.50.2300">
    <property type="match status" value="2"/>
</dbReference>
<name>A0ABT9EUQ3_9GAMM</name>
<reference evidence="1" key="1">
    <citation type="submission" date="2023-07" db="EMBL/GenBank/DDBJ databases">
        <title>Genome content predicts the carbon catabolic preferences of heterotrophic bacteria.</title>
        <authorList>
            <person name="Gralka M."/>
        </authorList>
    </citation>
    <scope>NUCLEOTIDE SEQUENCE</scope>
    <source>
        <strain evidence="1">5G01</strain>
    </source>
</reference>
<evidence type="ECO:0000313" key="1">
    <source>
        <dbReference type="EMBL" id="MDP2522736.1"/>
    </source>
</evidence>
<accession>A0ABT9EUQ3</accession>
<sequence length="395" mass="44860">MKFFILLKVVGNKMRISIVRIAFFIIFSFVSVGLSVQSQADDNKQKKRVAYYQGGDYIDYYKTLRSIAVSFHDLGVFTISKGGEIPEFQSGEAKLLWQWLSENTDSDQIEFVADAFYSSGWSQEQRVNQRQIFLNRLNMKSDIDLVFALGSWAGLDLANEEHSTSVMVMSSSDPISAGIIEQQDDSGLDHVHVFINPERYLNQIRIFHNLIGFKRLGIAYENTKVGRSYAAVDTIYSIAKDKGFTVIPCYTKSDIPSEEVASESIVSCFEYLADKVDSFYVTEQGGLDLKTHEKIIAIANKYKIPAFSQYGQDEVKFGYMLSASRSYGLIKEGRFLANVAIEILKGKKPREINQVFNDHPDIYLNMKTAELIGFHLNAYLLAAADKLYWRIENQE</sequence>
<dbReference type="PANTHER" id="PTHR35271">
    <property type="entry name" value="ABC TRANSPORTER, SUBSTRATE-BINDING LIPOPROTEIN-RELATED"/>
    <property type="match status" value="1"/>
</dbReference>
<comment type="caution">
    <text evidence="1">The sequence shown here is derived from an EMBL/GenBank/DDBJ whole genome shotgun (WGS) entry which is preliminary data.</text>
</comment>
<dbReference type="RefSeq" id="WP_305450646.1">
    <property type="nucleotide sequence ID" value="NZ_JAUYVO010000005.1"/>
</dbReference>
<dbReference type="Pfam" id="PF04392">
    <property type="entry name" value="ABC_sub_bind"/>
    <property type="match status" value="1"/>
</dbReference>
<protein>
    <submittedName>
        <fullName evidence="1">ABC transporter substrate binding protein</fullName>
    </submittedName>
</protein>
<dbReference type="InterPro" id="IPR007487">
    <property type="entry name" value="ABC_transpt-TYRBP-like"/>
</dbReference>
<dbReference type="EMBL" id="JAUYVO010000005">
    <property type="protein sequence ID" value="MDP2522736.1"/>
    <property type="molecule type" value="Genomic_DNA"/>
</dbReference>
<evidence type="ECO:0000313" key="2">
    <source>
        <dbReference type="Proteomes" id="UP001177341"/>
    </source>
</evidence>
<proteinExistence type="predicted"/>
<dbReference type="Proteomes" id="UP001177341">
    <property type="component" value="Unassembled WGS sequence"/>
</dbReference>
<dbReference type="PANTHER" id="PTHR35271:SF1">
    <property type="entry name" value="ABC TRANSPORTER, SUBSTRATE-BINDING LIPOPROTEIN"/>
    <property type="match status" value="1"/>
</dbReference>
<organism evidence="1 2">
    <name type="scientific">Neptunomonas phycophila</name>
    <dbReference type="NCBI Taxonomy" id="1572645"/>
    <lineage>
        <taxon>Bacteria</taxon>
        <taxon>Pseudomonadati</taxon>
        <taxon>Pseudomonadota</taxon>
        <taxon>Gammaproteobacteria</taxon>
        <taxon>Oceanospirillales</taxon>
        <taxon>Oceanospirillaceae</taxon>
        <taxon>Neptunomonas</taxon>
    </lineage>
</organism>
<gene>
    <name evidence="1" type="ORF">Q8W30_09175</name>
</gene>